<comment type="caution">
    <text evidence="2">The sequence shown here is derived from an EMBL/GenBank/DDBJ whole genome shotgun (WGS) entry which is preliminary data.</text>
</comment>
<reference evidence="2 3" key="1">
    <citation type="submission" date="2013-06" db="EMBL/GenBank/DDBJ databases">
        <title>Draft genome sequence of Thauera terpenica.</title>
        <authorList>
            <person name="Liu B."/>
            <person name="Frostegard A.H."/>
            <person name="Shapleigh J.P."/>
        </authorList>
    </citation>
    <scope>NUCLEOTIDE SEQUENCE [LARGE SCALE GENOMIC DNA]</scope>
    <source>
        <strain evidence="2 3">58Eu</strain>
    </source>
</reference>
<dbReference type="STRING" id="1348657.M622_00600"/>
<evidence type="ECO:0000259" key="1">
    <source>
        <dbReference type="Pfam" id="PF02464"/>
    </source>
</evidence>
<feature type="domain" description="CinA C-terminal" evidence="1">
    <location>
        <begin position="11"/>
        <end position="162"/>
    </location>
</feature>
<sequence>MEMAMDAELNALSRAVGEALTARGWMLVTAESCTGGWVAEAVTAISGSSAWFDRGFVTYSNSAKVDMLGVSPATLATAGAVSEATVAEMAQGALEHSTAQLAVAVSGVAGPGGGTLAKPVGMVCLAWARRGQPIRVRTLQLPGDRAAVRRQSVIHALRGLIELASTAPA</sequence>
<gene>
    <name evidence="2" type="ORF">M622_00600</name>
</gene>
<dbReference type="Gene3D" id="3.90.950.20">
    <property type="entry name" value="CinA-like"/>
    <property type="match status" value="1"/>
</dbReference>
<dbReference type="Proteomes" id="UP000015455">
    <property type="component" value="Unassembled WGS sequence"/>
</dbReference>
<dbReference type="NCBIfam" id="TIGR00199">
    <property type="entry name" value="PncC_domain"/>
    <property type="match status" value="1"/>
</dbReference>
<proteinExistence type="predicted"/>
<dbReference type="EMBL" id="ATJV01000001">
    <property type="protein sequence ID" value="EPZ17299.1"/>
    <property type="molecule type" value="Genomic_DNA"/>
</dbReference>
<organism evidence="2 3">
    <name type="scientific">Thauera terpenica 58Eu</name>
    <dbReference type="NCBI Taxonomy" id="1348657"/>
    <lineage>
        <taxon>Bacteria</taxon>
        <taxon>Pseudomonadati</taxon>
        <taxon>Pseudomonadota</taxon>
        <taxon>Betaproteobacteria</taxon>
        <taxon>Rhodocyclales</taxon>
        <taxon>Zoogloeaceae</taxon>
        <taxon>Thauera</taxon>
    </lineage>
</organism>
<dbReference type="AlphaFoldDB" id="T0AWP0"/>
<dbReference type="InterPro" id="IPR008136">
    <property type="entry name" value="CinA_C"/>
</dbReference>
<dbReference type="InterPro" id="IPR036653">
    <property type="entry name" value="CinA-like_C"/>
</dbReference>
<protein>
    <recommendedName>
        <fullName evidence="1">CinA C-terminal domain-containing protein</fullName>
    </recommendedName>
</protein>
<dbReference type="eggNOG" id="COG1546">
    <property type="taxonomic scope" value="Bacteria"/>
</dbReference>
<dbReference type="SUPFAM" id="SSF142433">
    <property type="entry name" value="CinA-like"/>
    <property type="match status" value="1"/>
</dbReference>
<dbReference type="Pfam" id="PF02464">
    <property type="entry name" value="CinA"/>
    <property type="match status" value="1"/>
</dbReference>
<keyword evidence="3" id="KW-1185">Reference proteome</keyword>
<evidence type="ECO:0000313" key="2">
    <source>
        <dbReference type="EMBL" id="EPZ17299.1"/>
    </source>
</evidence>
<dbReference type="PATRIC" id="fig|1348657.5.peg.119"/>
<accession>T0AWP0</accession>
<evidence type="ECO:0000313" key="3">
    <source>
        <dbReference type="Proteomes" id="UP000015455"/>
    </source>
</evidence>
<name>T0AWP0_9RHOO</name>